<keyword evidence="2" id="KW-0812">Transmembrane</keyword>
<dbReference type="STRING" id="926561.GCA_000379025_00151"/>
<evidence type="ECO:0000313" key="4">
    <source>
        <dbReference type="EMBL" id="TDX51535.1"/>
    </source>
</evidence>
<dbReference type="Gene3D" id="1.20.5.110">
    <property type="match status" value="1"/>
</dbReference>
<dbReference type="SUPFAM" id="SSF51735">
    <property type="entry name" value="NAD(P)-binding Rossmann-fold domains"/>
    <property type="match status" value="1"/>
</dbReference>
<dbReference type="Gene3D" id="3.30.70.1450">
    <property type="entry name" value="Regulator of K+ conductance, C-terminal domain"/>
    <property type="match status" value="1"/>
</dbReference>
<dbReference type="InterPro" id="IPR013099">
    <property type="entry name" value="K_chnl_dom"/>
</dbReference>
<dbReference type="Pfam" id="PF07885">
    <property type="entry name" value="Ion_trans_2"/>
    <property type="match status" value="1"/>
</dbReference>
<name>A0A4V3GYB6_9FIRM</name>
<feature type="transmembrane region" description="Helical" evidence="2">
    <location>
        <begin position="79"/>
        <end position="100"/>
    </location>
</feature>
<dbReference type="PROSITE" id="PS51201">
    <property type="entry name" value="RCK_N"/>
    <property type="match status" value="1"/>
</dbReference>
<organism evidence="4 5">
    <name type="scientific">Orenia marismortui</name>
    <dbReference type="NCBI Taxonomy" id="46469"/>
    <lineage>
        <taxon>Bacteria</taxon>
        <taxon>Bacillati</taxon>
        <taxon>Bacillota</taxon>
        <taxon>Clostridia</taxon>
        <taxon>Halanaerobiales</taxon>
        <taxon>Halobacteroidaceae</taxon>
        <taxon>Orenia</taxon>
    </lineage>
</organism>
<evidence type="ECO:0000256" key="1">
    <source>
        <dbReference type="ARBA" id="ARBA00004651"/>
    </source>
</evidence>
<reference evidence="4 5" key="1">
    <citation type="submission" date="2019-03" db="EMBL/GenBank/DDBJ databases">
        <title>Subsurface microbial communities from deep shales in Ohio and West Virginia, USA.</title>
        <authorList>
            <person name="Wrighton K."/>
        </authorList>
    </citation>
    <scope>NUCLEOTIDE SEQUENCE [LARGE SCALE GENOMIC DNA]</scope>
    <source>
        <strain evidence="4 5">MSL 6dP</strain>
    </source>
</reference>
<dbReference type="GO" id="GO:0005886">
    <property type="term" value="C:plasma membrane"/>
    <property type="evidence" value="ECO:0007669"/>
    <property type="project" value="UniProtKB-SubCell"/>
</dbReference>
<evidence type="ECO:0000259" key="3">
    <source>
        <dbReference type="PROSITE" id="PS51201"/>
    </source>
</evidence>
<proteinExistence type="predicted"/>
<dbReference type="SUPFAM" id="SSF116726">
    <property type="entry name" value="TrkA C-terminal domain-like"/>
    <property type="match status" value="1"/>
</dbReference>
<dbReference type="Gene3D" id="1.10.287.70">
    <property type="match status" value="1"/>
</dbReference>
<dbReference type="Gene3D" id="3.40.50.720">
    <property type="entry name" value="NAD(P)-binding Rossmann-like Domain"/>
    <property type="match status" value="1"/>
</dbReference>
<dbReference type="PANTHER" id="PTHR43833:SF9">
    <property type="entry name" value="POTASSIUM CHANNEL PROTEIN YUGO-RELATED"/>
    <property type="match status" value="1"/>
</dbReference>
<keyword evidence="4" id="KW-0813">Transport</keyword>
<protein>
    <submittedName>
        <fullName evidence="4">Voltage-gated potassium channel</fullName>
    </submittedName>
</protein>
<accession>A0A4V3GYB6</accession>
<evidence type="ECO:0000256" key="2">
    <source>
        <dbReference type="SAM" id="Phobius"/>
    </source>
</evidence>
<dbReference type="InterPro" id="IPR036291">
    <property type="entry name" value="NAD(P)-bd_dom_sf"/>
</dbReference>
<dbReference type="Pfam" id="PF02254">
    <property type="entry name" value="TrkA_N"/>
    <property type="match status" value="1"/>
</dbReference>
<dbReference type="AlphaFoldDB" id="A0A4V3GYB6"/>
<comment type="caution">
    <text evidence="4">The sequence shown here is derived from an EMBL/GenBank/DDBJ whole genome shotgun (WGS) entry which is preliminary data.</text>
</comment>
<dbReference type="SUPFAM" id="SSF81324">
    <property type="entry name" value="Voltage-gated potassium channels"/>
    <property type="match status" value="1"/>
</dbReference>
<keyword evidence="5" id="KW-1185">Reference proteome</keyword>
<comment type="subcellular location">
    <subcellularLocation>
        <location evidence="1">Cell membrane</location>
        <topology evidence="1">Multi-pass membrane protein</topology>
    </subcellularLocation>
</comment>
<dbReference type="EMBL" id="SOEG01000012">
    <property type="protein sequence ID" value="TDX51535.1"/>
    <property type="molecule type" value="Genomic_DNA"/>
</dbReference>
<dbReference type="GO" id="GO:0006813">
    <property type="term" value="P:potassium ion transport"/>
    <property type="evidence" value="ECO:0007669"/>
    <property type="project" value="InterPro"/>
</dbReference>
<dbReference type="GO" id="GO:0034220">
    <property type="term" value="P:monoatomic ion transmembrane transport"/>
    <property type="evidence" value="ECO:0007669"/>
    <property type="project" value="UniProtKB-KW"/>
</dbReference>
<keyword evidence="2" id="KW-0472">Membrane</keyword>
<feature type="domain" description="RCK N-terminal" evidence="3">
    <location>
        <begin position="120"/>
        <end position="241"/>
    </location>
</feature>
<keyword evidence="4" id="KW-0407">Ion channel</keyword>
<dbReference type="RefSeq" id="WP_134116605.1">
    <property type="nucleotide sequence ID" value="NZ_SOEG01000012.1"/>
</dbReference>
<dbReference type="InterPro" id="IPR050721">
    <property type="entry name" value="Trk_Ktr_HKT_K-transport"/>
</dbReference>
<evidence type="ECO:0000313" key="5">
    <source>
        <dbReference type="Proteomes" id="UP000295832"/>
    </source>
</evidence>
<dbReference type="Proteomes" id="UP000295832">
    <property type="component" value="Unassembled WGS sequence"/>
</dbReference>
<feature type="transmembrane region" description="Helical" evidence="2">
    <location>
        <begin position="54"/>
        <end position="73"/>
    </location>
</feature>
<dbReference type="InterPro" id="IPR036721">
    <property type="entry name" value="RCK_C_sf"/>
</dbReference>
<keyword evidence="2" id="KW-1133">Transmembrane helix</keyword>
<dbReference type="InterPro" id="IPR003148">
    <property type="entry name" value="RCK_N"/>
</dbReference>
<dbReference type="PRINTS" id="PR00169">
    <property type="entry name" value="KCHANNEL"/>
</dbReference>
<sequence length="338" mass="38515">MFNVLVEYFKKFKFKLDRHTFHWLILVVVIILISSATLIMIVEPNDQFNNFVDALWWAIVTVTTVGYGDKYAVTLAGRIISIIVMLLGIGMVGGITAKLADIFIEFKRRRELGELKAEYENHIIVCGWSSKTREIIEQVLNEDLNNKQLVLIANIERDPFPDNKLVHFVRGEITEEEPLKKAGVMKAKTAIILNEDENDATTILAVLTVESLNPSIYTIAEITHSENKIHLKNANVDEIVVNNELNSQLLVRSAIYSGTSQIIGELLSNETGNEIYMFASNKEDINKSFLDLFTKYKERDNIILIGIKREDQIITNPNNNEMIKEADKLIYIANKKKK</sequence>
<keyword evidence="4" id="KW-0406">Ion transport</keyword>
<dbReference type="InterPro" id="IPR010420">
    <property type="entry name" value="CASTOR/POLLUX/SYM8_dom"/>
</dbReference>
<feature type="transmembrane region" description="Helical" evidence="2">
    <location>
        <begin position="20"/>
        <end position="42"/>
    </location>
</feature>
<dbReference type="PANTHER" id="PTHR43833">
    <property type="entry name" value="POTASSIUM CHANNEL PROTEIN 2-RELATED-RELATED"/>
    <property type="match status" value="1"/>
</dbReference>
<gene>
    <name evidence="4" type="ORF">C7959_11235</name>
</gene>
<dbReference type="Pfam" id="PF06241">
    <property type="entry name" value="Castor_Poll_mid"/>
    <property type="match status" value="1"/>
</dbReference>